<dbReference type="PANTHER" id="PTHR32268">
    <property type="entry name" value="HOMOSERINE O-ACETYLTRANSFERASE"/>
    <property type="match status" value="1"/>
</dbReference>
<dbReference type="SUPFAM" id="SSF53474">
    <property type="entry name" value="alpha/beta-Hydrolases"/>
    <property type="match status" value="1"/>
</dbReference>
<proteinExistence type="predicted"/>
<dbReference type="Proteomes" id="UP000713479">
    <property type="component" value="Unassembled WGS sequence"/>
</dbReference>
<accession>A0A8T3VQ89</accession>
<evidence type="ECO:0008006" key="3">
    <source>
        <dbReference type="Google" id="ProtNLM"/>
    </source>
</evidence>
<dbReference type="InterPro" id="IPR029058">
    <property type="entry name" value="AB_hydrolase_fold"/>
</dbReference>
<organism evidence="1 2">
    <name type="scientific">Methanobrevibacter millerae</name>
    <dbReference type="NCBI Taxonomy" id="230361"/>
    <lineage>
        <taxon>Archaea</taxon>
        <taxon>Methanobacteriati</taxon>
        <taxon>Methanobacteriota</taxon>
        <taxon>Methanomada group</taxon>
        <taxon>Methanobacteria</taxon>
        <taxon>Methanobacteriales</taxon>
        <taxon>Methanobacteriaceae</taxon>
        <taxon>Methanobrevibacter</taxon>
    </lineage>
</organism>
<protein>
    <recommendedName>
        <fullName evidence="3">Homoserine O-acetyltransferase</fullName>
    </recommendedName>
</protein>
<reference evidence="1" key="1">
    <citation type="submission" date="2019-04" db="EMBL/GenBank/DDBJ databases">
        <title>Evolution of Biomass-Degrading Anaerobic Consortia Revealed by Metagenomics.</title>
        <authorList>
            <person name="Peng X."/>
        </authorList>
    </citation>
    <scope>NUCLEOTIDE SEQUENCE</scope>
    <source>
        <strain evidence="1">SIG13</strain>
    </source>
</reference>
<dbReference type="InterPro" id="IPR008220">
    <property type="entry name" value="HAT_MetX-like"/>
</dbReference>
<name>A0A8T3VQ89_9EURY</name>
<dbReference type="GO" id="GO:0016747">
    <property type="term" value="F:acyltransferase activity, transferring groups other than amino-acyl groups"/>
    <property type="evidence" value="ECO:0007669"/>
    <property type="project" value="InterPro"/>
</dbReference>
<sequence length="339" mass="39541">MNIIFFNGDIIITSNDFIHEYDKHVIERFEFENGEVLENVNVEYLIKGTPKYDQSGNICNMVVFFHGYDGNFYSLSDYSQFISKDGPFDTDDYLILSITSLGFPGSCCPSETGLKQNFPKYTFKDKVNFKRQFIKEKFGNCNMLGAVGIGMGGYEVYTWACEYPDDMKFIIIVNSSYKSAGYRYVMVKGINGVIENNPNFESGNYDESVTKTMISVYEILFSFYFSHKILQEMSNDEIDVYMDQFVEKSFNMDIYDFKYQNDALLDFNLEDKLKNIKANALIISSKEDLYFSAKYDSVPLKKYIENCQLEMVDFKRNKYDESDYTKVIDIYNSFLKDFK</sequence>
<comment type="caution">
    <text evidence="1">The sequence shown here is derived from an EMBL/GenBank/DDBJ whole genome shotgun (WGS) entry which is preliminary data.</text>
</comment>
<gene>
    <name evidence="1" type="ORF">E7Z74_02420</name>
</gene>
<dbReference type="PANTHER" id="PTHR32268:SF15">
    <property type="entry name" value="HOMOSERINE ACETYLTRANSFERASE FAMILY PROTEIN (AFU_ORTHOLOGUE AFUA_1G15350)"/>
    <property type="match status" value="1"/>
</dbReference>
<dbReference type="Gene3D" id="3.40.50.1820">
    <property type="entry name" value="alpha/beta hydrolase"/>
    <property type="match status" value="1"/>
</dbReference>
<evidence type="ECO:0000313" key="1">
    <source>
        <dbReference type="EMBL" id="MBE6510115.1"/>
    </source>
</evidence>
<evidence type="ECO:0000313" key="2">
    <source>
        <dbReference type="Proteomes" id="UP000713479"/>
    </source>
</evidence>
<dbReference type="EMBL" id="SUTF01000003">
    <property type="protein sequence ID" value="MBE6510115.1"/>
    <property type="molecule type" value="Genomic_DNA"/>
</dbReference>
<dbReference type="AlphaFoldDB" id="A0A8T3VQ89"/>